<dbReference type="EMBL" id="HG322949">
    <property type="protein sequence ID" value="CDG84418.1"/>
    <property type="molecule type" value="Genomic_DNA"/>
</dbReference>
<evidence type="ECO:0000256" key="2">
    <source>
        <dbReference type="ARBA" id="ARBA00023125"/>
    </source>
</evidence>
<dbReference type="KEGG" id="jag:GJA_3804"/>
<dbReference type="PANTHER" id="PTHR46796">
    <property type="entry name" value="HTH-TYPE TRANSCRIPTIONAL ACTIVATOR RHAS-RELATED"/>
    <property type="match status" value="1"/>
</dbReference>
<gene>
    <name evidence="5" type="ORF">GJA_3804</name>
</gene>
<dbReference type="SUPFAM" id="SSF46689">
    <property type="entry name" value="Homeodomain-like"/>
    <property type="match status" value="2"/>
</dbReference>
<dbReference type="Proteomes" id="UP000027604">
    <property type="component" value="Chromosome I"/>
</dbReference>
<dbReference type="eggNOG" id="COG2207">
    <property type="taxonomic scope" value="Bacteria"/>
</dbReference>
<dbReference type="SMART" id="SM00342">
    <property type="entry name" value="HTH_ARAC"/>
    <property type="match status" value="1"/>
</dbReference>
<dbReference type="STRING" id="1349767.GJA_3804"/>
<dbReference type="HOGENOM" id="CLU_978862_0_0_4"/>
<keyword evidence="1" id="KW-0805">Transcription regulation</keyword>
<dbReference type="RefSeq" id="WP_038500274.1">
    <property type="nucleotide sequence ID" value="NZ_BCTH01000106.1"/>
</dbReference>
<keyword evidence="6" id="KW-1185">Reference proteome</keyword>
<keyword evidence="3" id="KW-0804">Transcription</keyword>
<evidence type="ECO:0000256" key="3">
    <source>
        <dbReference type="ARBA" id="ARBA00023163"/>
    </source>
</evidence>
<dbReference type="Gene3D" id="1.10.10.60">
    <property type="entry name" value="Homeodomain-like"/>
    <property type="match status" value="1"/>
</dbReference>
<evidence type="ECO:0000259" key="4">
    <source>
        <dbReference type="PROSITE" id="PS01124"/>
    </source>
</evidence>
<dbReference type="PATRIC" id="fig|1349767.4.peg.396"/>
<reference evidence="5 6" key="1">
    <citation type="journal article" date="2015" name="Genome Announc.">
        <title>Genome Sequence of Mushroom Soft-Rot Pathogen Janthinobacterium agaricidamnosum.</title>
        <authorList>
            <person name="Graupner K."/>
            <person name="Lackner G."/>
            <person name="Hertweck C."/>
        </authorList>
    </citation>
    <scope>NUCLEOTIDE SEQUENCE [LARGE SCALE GENOMIC DNA]</scope>
    <source>
        <strain evidence="6">NBRC 102515 / DSM 9628</strain>
    </source>
</reference>
<dbReference type="AlphaFoldDB" id="W0VAN5"/>
<proteinExistence type="predicted"/>
<keyword evidence="2" id="KW-0238">DNA-binding</keyword>
<name>W0VAN5_9BURK</name>
<sequence length="272" mass="30899">MIHRSHKLSAMLPDVLRCESNDSDGYAQDWHAHDCHMLLLPRHGSLSLATENSHGRTLLSNLSFSIIVPDVGHATCARGRASHLALYIDPDYLRHYGNSQRGMDLVSAIAGHGQWRRSQILDSIITLHQQLSAADHTASQHHLNHLLFEECMRIVASHPAVPPGKDRSNTWLIGQVCDFISADLQAHHEIDELCRQFHLSRRHLTRLFRAVRQETIVDYANRQRVEQARRLILDHGMSILDAGLSVGIDTPSYLTRLFRKHLGVRPSELRRN</sequence>
<evidence type="ECO:0000256" key="1">
    <source>
        <dbReference type="ARBA" id="ARBA00023015"/>
    </source>
</evidence>
<dbReference type="InterPro" id="IPR018060">
    <property type="entry name" value="HTH_AraC"/>
</dbReference>
<dbReference type="GO" id="GO:0003700">
    <property type="term" value="F:DNA-binding transcription factor activity"/>
    <property type="evidence" value="ECO:0007669"/>
    <property type="project" value="InterPro"/>
</dbReference>
<dbReference type="InterPro" id="IPR009057">
    <property type="entry name" value="Homeodomain-like_sf"/>
</dbReference>
<accession>W0VAN5</accession>
<evidence type="ECO:0000313" key="5">
    <source>
        <dbReference type="EMBL" id="CDG84418.1"/>
    </source>
</evidence>
<dbReference type="PROSITE" id="PS01124">
    <property type="entry name" value="HTH_ARAC_FAMILY_2"/>
    <property type="match status" value="1"/>
</dbReference>
<protein>
    <submittedName>
        <fullName evidence="5">Bacterial regulatory helix-turn-helix s, AraC family protein</fullName>
    </submittedName>
</protein>
<organism evidence="5 6">
    <name type="scientific">Janthinobacterium agaricidamnosum NBRC 102515 = DSM 9628</name>
    <dbReference type="NCBI Taxonomy" id="1349767"/>
    <lineage>
        <taxon>Bacteria</taxon>
        <taxon>Pseudomonadati</taxon>
        <taxon>Pseudomonadota</taxon>
        <taxon>Betaproteobacteria</taxon>
        <taxon>Burkholderiales</taxon>
        <taxon>Oxalobacteraceae</taxon>
        <taxon>Janthinobacterium</taxon>
    </lineage>
</organism>
<feature type="domain" description="HTH araC/xylS-type" evidence="4">
    <location>
        <begin position="174"/>
        <end position="272"/>
    </location>
</feature>
<dbReference type="PANTHER" id="PTHR46796:SF6">
    <property type="entry name" value="ARAC SUBFAMILY"/>
    <property type="match status" value="1"/>
</dbReference>
<evidence type="ECO:0000313" key="6">
    <source>
        <dbReference type="Proteomes" id="UP000027604"/>
    </source>
</evidence>
<dbReference type="InterPro" id="IPR050204">
    <property type="entry name" value="AraC_XylS_family_regulators"/>
</dbReference>
<dbReference type="Pfam" id="PF12833">
    <property type="entry name" value="HTH_18"/>
    <property type="match status" value="1"/>
</dbReference>
<dbReference type="GO" id="GO:0043565">
    <property type="term" value="F:sequence-specific DNA binding"/>
    <property type="evidence" value="ECO:0007669"/>
    <property type="project" value="InterPro"/>
</dbReference>